<sequence length="152" mass="15601">MRNLSYPRPLSKRLVPLGVILSLGWFAAGCAQTSAPIATNDMVTPLDLTNSINGMPADASAGVEPADRKAIALALAETAPAGGGEVEIPWLNPESGNSGTITKVSGEGEQVPGCMSFRTTANTFQGVKAYEGSACRDARQNLAVISLAALGV</sequence>
<evidence type="ECO:0000256" key="1">
    <source>
        <dbReference type="SAM" id="SignalP"/>
    </source>
</evidence>
<keyword evidence="4" id="KW-1185">Reference proteome</keyword>
<dbReference type="Pfam" id="PF16998">
    <property type="entry name" value="17kDa_Anti_2"/>
    <property type="match status" value="1"/>
</dbReference>
<keyword evidence="1" id="KW-0732">Signal</keyword>
<feature type="signal peptide" evidence="1">
    <location>
        <begin position="1"/>
        <end position="27"/>
    </location>
</feature>
<gene>
    <name evidence="3" type="ORF">Ga0061067_103435</name>
</gene>
<feature type="chain" id="PRO_5005504987" description="Surface antigen domain-containing protein" evidence="1">
    <location>
        <begin position="28"/>
        <end position="152"/>
    </location>
</feature>
<dbReference type="InterPro" id="IPR032635">
    <property type="entry name" value="Anti_2"/>
</dbReference>
<accession>A0A0K6HWB5</accession>
<dbReference type="Proteomes" id="UP000183900">
    <property type="component" value="Unassembled WGS sequence"/>
</dbReference>
<evidence type="ECO:0000313" key="4">
    <source>
        <dbReference type="Proteomes" id="UP000183900"/>
    </source>
</evidence>
<evidence type="ECO:0000313" key="3">
    <source>
        <dbReference type="EMBL" id="CUA95116.1"/>
    </source>
</evidence>
<organism evidence="3 4">
    <name type="scientific">Pannonibacter indicus</name>
    <dbReference type="NCBI Taxonomy" id="466044"/>
    <lineage>
        <taxon>Bacteria</taxon>
        <taxon>Pseudomonadati</taxon>
        <taxon>Pseudomonadota</taxon>
        <taxon>Alphaproteobacteria</taxon>
        <taxon>Hyphomicrobiales</taxon>
        <taxon>Stappiaceae</taxon>
        <taxon>Pannonibacter</taxon>
    </lineage>
</organism>
<dbReference type="AlphaFoldDB" id="A0A0K6HWB5"/>
<reference evidence="4" key="1">
    <citation type="submission" date="2015-08" db="EMBL/GenBank/DDBJ databases">
        <authorList>
            <person name="Varghese N."/>
        </authorList>
    </citation>
    <scope>NUCLEOTIDE SEQUENCE [LARGE SCALE GENOMIC DNA]</scope>
    <source>
        <strain evidence="4">DSM 23407</strain>
    </source>
</reference>
<proteinExistence type="predicted"/>
<name>A0A0K6HWB5_9HYPH</name>
<feature type="domain" description="Surface antigen" evidence="2">
    <location>
        <begin position="62"/>
        <end position="147"/>
    </location>
</feature>
<evidence type="ECO:0000259" key="2">
    <source>
        <dbReference type="Pfam" id="PF16998"/>
    </source>
</evidence>
<dbReference type="RefSeq" id="WP_055455187.1">
    <property type="nucleotide sequence ID" value="NZ_CYHE01000003.1"/>
</dbReference>
<dbReference type="OrthoDB" id="7677942at2"/>
<protein>
    <recommendedName>
        <fullName evidence="2">Surface antigen domain-containing protein</fullName>
    </recommendedName>
</protein>
<dbReference type="EMBL" id="CYHE01000003">
    <property type="protein sequence ID" value="CUA95116.1"/>
    <property type="molecule type" value="Genomic_DNA"/>
</dbReference>
<dbReference type="PROSITE" id="PS51257">
    <property type="entry name" value="PROKAR_LIPOPROTEIN"/>
    <property type="match status" value="1"/>
</dbReference>